<gene>
    <name evidence="1" type="ORF">GQM04_29130</name>
</gene>
<dbReference type="AlphaFoldDB" id="A0A6L7A535"/>
<feature type="non-terminal residue" evidence="1">
    <location>
        <position position="48"/>
    </location>
</feature>
<evidence type="ECO:0000313" key="1">
    <source>
        <dbReference type="EMBL" id="MWL49481.1"/>
    </source>
</evidence>
<sequence>MAIKKRSATVVPGASGAAAAVKNPQASKSSFWGELPQHVMSGISRMVP</sequence>
<reference evidence="1 2" key="1">
    <citation type="submission" date="2019-12" db="EMBL/GenBank/DDBJ databases">
        <title>Enteriobacteria Tanzani isolates_10432.</title>
        <authorList>
            <person name="Subbiah M."/>
            <person name="Call D."/>
        </authorList>
    </citation>
    <scope>NUCLEOTIDE SEQUENCE [LARGE SCALE GENOMIC DNA]</scope>
    <source>
        <strain evidence="1 2">10432wF6</strain>
    </source>
</reference>
<evidence type="ECO:0000313" key="2">
    <source>
        <dbReference type="Proteomes" id="UP000487258"/>
    </source>
</evidence>
<comment type="caution">
    <text evidence="1">The sequence shown here is derived from an EMBL/GenBank/DDBJ whole genome shotgun (WGS) entry which is preliminary data.</text>
</comment>
<accession>A0A6L7A535</accession>
<name>A0A6L7A535_ECOLX</name>
<protein>
    <submittedName>
        <fullName evidence="1">PTS fructose transporter subunit IIC</fullName>
    </submittedName>
</protein>
<dbReference type="Proteomes" id="UP000487258">
    <property type="component" value="Unassembled WGS sequence"/>
</dbReference>
<proteinExistence type="predicted"/>
<organism evidence="1 2">
    <name type="scientific">Escherichia coli</name>
    <dbReference type="NCBI Taxonomy" id="562"/>
    <lineage>
        <taxon>Bacteria</taxon>
        <taxon>Pseudomonadati</taxon>
        <taxon>Pseudomonadota</taxon>
        <taxon>Gammaproteobacteria</taxon>
        <taxon>Enterobacterales</taxon>
        <taxon>Enterobacteriaceae</taxon>
        <taxon>Escherichia</taxon>
    </lineage>
</organism>
<dbReference type="EMBL" id="WTMY01000733">
    <property type="protein sequence ID" value="MWL49481.1"/>
    <property type="molecule type" value="Genomic_DNA"/>
</dbReference>